<sequence>MSKNLAGFFGLSGVDRDENERAVKAGRLFEWPMILVAFWIILEWYIESKSMAPLLLTVYSDWGIWGFFVIETLILFFLVDNKIRFLKSNWGGVIIIVAGLPWLWDAFPLAGGLRALRLLVLFSLLFTMSASARKILSHNNLGTSLMVSFIVVVFAGTIMAAIDPGIESPLDGIWWAWVTVTTVGYGDIVPASTMGRLFAGFLILLGVALFSMLTASFSTFFLSQSEEKLTAQEEKNSAQLESLQQQIVSLDAKIEQLLAQK</sequence>
<evidence type="ECO:0000256" key="7">
    <source>
        <dbReference type="ARBA" id="ARBA00023303"/>
    </source>
</evidence>
<accession>A0A1Y5HJA3</accession>
<gene>
    <name evidence="11" type="ORF">A9R00_11065</name>
</gene>
<dbReference type="Pfam" id="PF07885">
    <property type="entry name" value="Ion_trans_2"/>
    <property type="match status" value="1"/>
</dbReference>
<feature type="transmembrane region" description="Helical" evidence="9">
    <location>
        <begin position="86"/>
        <end position="104"/>
    </location>
</feature>
<keyword evidence="4 9" id="KW-1133">Transmembrane helix</keyword>
<evidence type="ECO:0000256" key="9">
    <source>
        <dbReference type="SAM" id="Phobius"/>
    </source>
</evidence>
<protein>
    <recommendedName>
        <fullName evidence="10">Potassium channel domain-containing protein</fullName>
    </recommendedName>
</protein>
<dbReference type="Gene3D" id="1.20.120.350">
    <property type="entry name" value="Voltage-gated potassium channels. Chain C"/>
    <property type="match status" value="1"/>
</dbReference>
<comment type="subcellular location">
    <subcellularLocation>
        <location evidence="1">Membrane</location>
        <topology evidence="1">Multi-pass membrane protein</topology>
    </subcellularLocation>
</comment>
<dbReference type="PRINTS" id="PR00169">
    <property type="entry name" value="KCHANNEL"/>
</dbReference>
<dbReference type="PANTHER" id="PTHR11537">
    <property type="entry name" value="VOLTAGE-GATED POTASSIUM CHANNEL"/>
    <property type="match status" value="1"/>
</dbReference>
<feature type="transmembrane region" description="Helical" evidence="9">
    <location>
        <begin position="116"/>
        <end position="132"/>
    </location>
</feature>
<dbReference type="Gene3D" id="1.10.287.70">
    <property type="match status" value="1"/>
</dbReference>
<evidence type="ECO:0000256" key="3">
    <source>
        <dbReference type="ARBA" id="ARBA00022692"/>
    </source>
</evidence>
<evidence type="ECO:0000259" key="10">
    <source>
        <dbReference type="Pfam" id="PF07885"/>
    </source>
</evidence>
<feature type="transmembrane region" description="Helical" evidence="9">
    <location>
        <begin position="144"/>
        <end position="162"/>
    </location>
</feature>
<evidence type="ECO:0000256" key="6">
    <source>
        <dbReference type="ARBA" id="ARBA00023136"/>
    </source>
</evidence>
<dbReference type="Proteomes" id="UP000227088">
    <property type="component" value="Unassembled WGS sequence"/>
</dbReference>
<dbReference type="InterPro" id="IPR028325">
    <property type="entry name" value="VG_K_chnl"/>
</dbReference>
<reference evidence="12" key="1">
    <citation type="journal article" date="2017" name="Proc. Natl. Acad. Sci. U.S.A.">
        <title>Simulation of Deepwater Horizon oil plume reveals substrate specialization within a complex community of hydrocarbon degraders.</title>
        <authorList>
            <person name="Hu P."/>
            <person name="Dubinsky E.A."/>
            <person name="Probst A.J."/>
            <person name="Wang J."/>
            <person name="Sieber C.M.K."/>
            <person name="Tom L.M."/>
            <person name="Gardinali P."/>
            <person name="Banfield J.F."/>
            <person name="Atlas R.M."/>
            <person name="Andersen G.L."/>
        </authorList>
    </citation>
    <scope>NUCLEOTIDE SEQUENCE [LARGE SCALE GENOMIC DNA]</scope>
</reference>
<feature type="transmembrane region" description="Helical" evidence="9">
    <location>
        <begin position="174"/>
        <end position="191"/>
    </location>
</feature>
<comment type="caution">
    <text evidence="11">The sequence shown here is derived from an EMBL/GenBank/DDBJ whole genome shotgun (WGS) entry which is preliminary data.</text>
</comment>
<dbReference type="InterPro" id="IPR027359">
    <property type="entry name" value="Volt_channel_dom_sf"/>
</dbReference>
<keyword evidence="3 9" id="KW-0812">Transmembrane</keyword>
<feature type="domain" description="Potassium channel" evidence="10">
    <location>
        <begin position="149"/>
        <end position="221"/>
    </location>
</feature>
<keyword evidence="6 9" id="KW-0472">Membrane</keyword>
<evidence type="ECO:0000313" key="11">
    <source>
        <dbReference type="EMBL" id="OUS37381.1"/>
    </source>
</evidence>
<dbReference type="AlphaFoldDB" id="A0A1Y5HJA3"/>
<keyword evidence="8" id="KW-0175">Coiled coil</keyword>
<dbReference type="EMBL" id="MABE01000634">
    <property type="protein sequence ID" value="OUS37381.1"/>
    <property type="molecule type" value="Genomic_DNA"/>
</dbReference>
<dbReference type="GO" id="GO:0001508">
    <property type="term" value="P:action potential"/>
    <property type="evidence" value="ECO:0007669"/>
    <property type="project" value="TreeGrafter"/>
</dbReference>
<feature type="transmembrane region" description="Helical" evidence="9">
    <location>
        <begin position="198"/>
        <end position="222"/>
    </location>
</feature>
<feature type="transmembrane region" description="Helical" evidence="9">
    <location>
        <begin position="62"/>
        <end position="79"/>
    </location>
</feature>
<evidence type="ECO:0000313" key="12">
    <source>
        <dbReference type="Proteomes" id="UP000227088"/>
    </source>
</evidence>
<name>A0A1Y5HJA3_OLEAN</name>
<keyword evidence="2" id="KW-0813">Transport</keyword>
<dbReference type="GO" id="GO:0008076">
    <property type="term" value="C:voltage-gated potassium channel complex"/>
    <property type="evidence" value="ECO:0007669"/>
    <property type="project" value="InterPro"/>
</dbReference>
<keyword evidence="5" id="KW-0406">Ion transport</keyword>
<evidence type="ECO:0000256" key="2">
    <source>
        <dbReference type="ARBA" id="ARBA00022448"/>
    </source>
</evidence>
<evidence type="ECO:0000256" key="1">
    <source>
        <dbReference type="ARBA" id="ARBA00004141"/>
    </source>
</evidence>
<dbReference type="PANTHER" id="PTHR11537:SF254">
    <property type="entry name" value="POTASSIUM VOLTAGE-GATED CHANNEL PROTEIN SHAB"/>
    <property type="match status" value="1"/>
</dbReference>
<feature type="transmembrane region" description="Helical" evidence="9">
    <location>
        <begin position="28"/>
        <end position="46"/>
    </location>
</feature>
<proteinExistence type="predicted"/>
<dbReference type="SUPFAM" id="SSF81324">
    <property type="entry name" value="Voltage-gated potassium channels"/>
    <property type="match status" value="1"/>
</dbReference>
<evidence type="ECO:0000256" key="5">
    <source>
        <dbReference type="ARBA" id="ARBA00023065"/>
    </source>
</evidence>
<feature type="coiled-coil region" evidence="8">
    <location>
        <begin position="226"/>
        <end position="260"/>
    </location>
</feature>
<dbReference type="GO" id="GO:0005249">
    <property type="term" value="F:voltage-gated potassium channel activity"/>
    <property type="evidence" value="ECO:0007669"/>
    <property type="project" value="InterPro"/>
</dbReference>
<evidence type="ECO:0000256" key="8">
    <source>
        <dbReference type="SAM" id="Coils"/>
    </source>
</evidence>
<evidence type="ECO:0000256" key="4">
    <source>
        <dbReference type="ARBA" id="ARBA00022989"/>
    </source>
</evidence>
<dbReference type="InterPro" id="IPR013099">
    <property type="entry name" value="K_chnl_dom"/>
</dbReference>
<organism evidence="11 12">
    <name type="scientific">Oleispira antarctica</name>
    <dbReference type="NCBI Taxonomy" id="188908"/>
    <lineage>
        <taxon>Bacteria</taxon>
        <taxon>Pseudomonadati</taxon>
        <taxon>Pseudomonadota</taxon>
        <taxon>Gammaproteobacteria</taxon>
        <taxon>Oceanospirillales</taxon>
        <taxon>Oceanospirillaceae</taxon>
        <taxon>Oleispira</taxon>
    </lineage>
</organism>
<keyword evidence="7" id="KW-0407">Ion channel</keyword>